<dbReference type="PROSITE" id="PS00676">
    <property type="entry name" value="SIGMA54_INTERACT_2"/>
    <property type="match status" value="1"/>
</dbReference>
<dbReference type="InterPro" id="IPR002078">
    <property type="entry name" value="Sigma_54_int"/>
</dbReference>
<keyword evidence="2" id="KW-0067">ATP-binding</keyword>
<evidence type="ECO:0000259" key="4">
    <source>
        <dbReference type="PROSITE" id="PS50045"/>
    </source>
</evidence>
<protein>
    <recommendedName>
        <fullName evidence="4">Sigma-54 factor interaction domain-containing protein</fullName>
    </recommendedName>
</protein>
<dbReference type="InterPro" id="IPR025662">
    <property type="entry name" value="Sigma_54_int_dom_ATP-bd_1"/>
</dbReference>
<gene>
    <name evidence="5" type="ORF">GCM10007874_00060</name>
</gene>
<dbReference type="InterPro" id="IPR027417">
    <property type="entry name" value="P-loop_NTPase"/>
</dbReference>
<dbReference type="SUPFAM" id="SSF52540">
    <property type="entry name" value="P-loop containing nucleoside triphosphate hydrolases"/>
    <property type="match status" value="1"/>
</dbReference>
<dbReference type="InterPro" id="IPR058031">
    <property type="entry name" value="AAA_lid_NorR"/>
</dbReference>
<proteinExistence type="predicted"/>
<evidence type="ECO:0000313" key="6">
    <source>
        <dbReference type="Proteomes" id="UP001156882"/>
    </source>
</evidence>
<accession>A0ABQ6C9E8</accession>
<dbReference type="PROSITE" id="PS50045">
    <property type="entry name" value="SIGMA54_INTERACT_4"/>
    <property type="match status" value="1"/>
</dbReference>
<dbReference type="Gene3D" id="1.10.8.60">
    <property type="match status" value="1"/>
</dbReference>
<evidence type="ECO:0000313" key="5">
    <source>
        <dbReference type="EMBL" id="GLS16991.1"/>
    </source>
</evidence>
<dbReference type="EMBL" id="BSPC01000001">
    <property type="protein sequence ID" value="GLS16991.1"/>
    <property type="molecule type" value="Genomic_DNA"/>
</dbReference>
<evidence type="ECO:0000256" key="3">
    <source>
        <dbReference type="ARBA" id="ARBA00023159"/>
    </source>
</evidence>
<evidence type="ECO:0000256" key="1">
    <source>
        <dbReference type="ARBA" id="ARBA00022741"/>
    </source>
</evidence>
<organism evidence="5 6">
    <name type="scientific">Labrys miyagiensis</name>
    <dbReference type="NCBI Taxonomy" id="346912"/>
    <lineage>
        <taxon>Bacteria</taxon>
        <taxon>Pseudomonadati</taxon>
        <taxon>Pseudomonadota</taxon>
        <taxon>Alphaproteobacteria</taxon>
        <taxon>Hyphomicrobiales</taxon>
        <taxon>Xanthobacteraceae</taxon>
        <taxon>Labrys</taxon>
    </lineage>
</organism>
<name>A0ABQ6C9E8_9HYPH</name>
<keyword evidence="1" id="KW-0547">Nucleotide-binding</keyword>
<dbReference type="Proteomes" id="UP001156882">
    <property type="component" value="Unassembled WGS sequence"/>
</dbReference>
<sequence>MHILFAWIGRTDLDAETKGWDGPILNALLKRRFDEVRLLADWPQKEVSRYLAWLELRAPQTRIHCRPSPLSQPNAFIEIYRHVSAAITEAISKAGPSPSLTFHLSPGTPVMASVWLLLATSRFPAELIESSLLSLNTVETPFNLPAEILPDLLREPDRRLAAATAEKPVAASSFGEIIFQSDAMREVVALARKAAPRNVPLLIEGESGTGKELLAHAVHNSSPRRGRMIVVNCGAIPATLVESRLFGHVKGAFTGAVSTQLGCFEEADGGTLFLDEIGELPLEAQVALLRVLQEGEITRIGENKVRKVDVRVITATHRDLFIDMIQGRFREDLFYRLAVLRIRLPALRERGSDLALLIGRALDKINAEMANDPLYTPKSLSQSACQLLMTQNWRGNVRELYNTMRRALVWSDRQCLERDDIEAALFQDTRRSTDEGILNRPLGRDCNLDAILEDVMAHYIGRAIEKAGGNKTRAANLIGYSSYQRLDAQRKRLGI</sequence>
<keyword evidence="3" id="KW-0010">Activator</keyword>
<dbReference type="Pfam" id="PF00158">
    <property type="entry name" value="Sigma54_activat"/>
    <property type="match status" value="1"/>
</dbReference>
<feature type="domain" description="Sigma-54 factor interaction" evidence="4">
    <location>
        <begin position="177"/>
        <end position="409"/>
    </location>
</feature>
<dbReference type="PANTHER" id="PTHR32071:SF121">
    <property type="entry name" value="SIGMA L-DEPENDENT TRANSCRIPTIONAL REGULATOR YQIR-RELATED"/>
    <property type="match status" value="1"/>
</dbReference>
<dbReference type="CDD" id="cd00009">
    <property type="entry name" value="AAA"/>
    <property type="match status" value="1"/>
</dbReference>
<keyword evidence="6" id="KW-1185">Reference proteome</keyword>
<dbReference type="InterPro" id="IPR025943">
    <property type="entry name" value="Sigma_54_int_dom_ATP-bd_2"/>
</dbReference>
<dbReference type="Pfam" id="PF25601">
    <property type="entry name" value="AAA_lid_14"/>
    <property type="match status" value="1"/>
</dbReference>
<evidence type="ECO:0000256" key="2">
    <source>
        <dbReference type="ARBA" id="ARBA00022840"/>
    </source>
</evidence>
<reference evidence="6" key="1">
    <citation type="journal article" date="2019" name="Int. J. Syst. Evol. Microbiol.">
        <title>The Global Catalogue of Microorganisms (GCM) 10K type strain sequencing project: providing services to taxonomists for standard genome sequencing and annotation.</title>
        <authorList>
            <consortium name="The Broad Institute Genomics Platform"/>
            <consortium name="The Broad Institute Genome Sequencing Center for Infectious Disease"/>
            <person name="Wu L."/>
            <person name="Ma J."/>
        </authorList>
    </citation>
    <scope>NUCLEOTIDE SEQUENCE [LARGE SCALE GENOMIC DNA]</scope>
    <source>
        <strain evidence="6">NBRC 101365</strain>
    </source>
</reference>
<dbReference type="Gene3D" id="3.40.50.300">
    <property type="entry name" value="P-loop containing nucleotide triphosphate hydrolases"/>
    <property type="match status" value="1"/>
</dbReference>
<dbReference type="PANTHER" id="PTHR32071">
    <property type="entry name" value="TRANSCRIPTIONAL REGULATORY PROTEIN"/>
    <property type="match status" value="1"/>
</dbReference>
<dbReference type="RefSeq" id="WP_284309820.1">
    <property type="nucleotide sequence ID" value="NZ_BSPC01000001.1"/>
</dbReference>
<dbReference type="SMART" id="SM00382">
    <property type="entry name" value="AAA"/>
    <property type="match status" value="1"/>
</dbReference>
<dbReference type="InterPro" id="IPR003593">
    <property type="entry name" value="AAA+_ATPase"/>
</dbReference>
<comment type="caution">
    <text evidence="5">The sequence shown here is derived from an EMBL/GenBank/DDBJ whole genome shotgun (WGS) entry which is preliminary data.</text>
</comment>
<dbReference type="PROSITE" id="PS00675">
    <property type="entry name" value="SIGMA54_INTERACT_1"/>
    <property type="match status" value="1"/>
</dbReference>